<evidence type="ECO:0000259" key="1">
    <source>
        <dbReference type="Pfam" id="PF18739"/>
    </source>
</evidence>
<accession>T2KI37</accession>
<dbReference type="InterPro" id="IPR041229">
    <property type="entry name" value="HEPN_Apea"/>
</dbReference>
<protein>
    <recommendedName>
        <fullName evidence="1">Apea-like HEPN domain-containing protein</fullName>
    </recommendedName>
</protein>
<sequence>MKTRLEYLLNESSLALHFKKMDKYSERLKTTRNYHAHLEEKHKEKSLDSEEILKTNYLLEFVIREIFLREIGIDHKALIPHNVERYIIELNN</sequence>
<organism evidence="2 3">
    <name type="scientific">Formosa agariphila (strain DSM 15362 / KCTC 12365 / LMG 23005 / KMM 3901 / M-2Alg 35-1)</name>
    <dbReference type="NCBI Taxonomy" id="1347342"/>
    <lineage>
        <taxon>Bacteria</taxon>
        <taxon>Pseudomonadati</taxon>
        <taxon>Bacteroidota</taxon>
        <taxon>Flavobacteriia</taxon>
        <taxon>Flavobacteriales</taxon>
        <taxon>Flavobacteriaceae</taxon>
        <taxon>Formosa</taxon>
    </lineage>
</organism>
<name>T2KI37_FORAG</name>
<evidence type="ECO:0000313" key="3">
    <source>
        <dbReference type="Proteomes" id="UP000016160"/>
    </source>
</evidence>
<feature type="domain" description="Apea-like HEPN" evidence="1">
    <location>
        <begin position="2"/>
        <end position="74"/>
    </location>
</feature>
<dbReference type="STRING" id="1347342.BN863_3790"/>
<dbReference type="AlphaFoldDB" id="T2KI37"/>
<dbReference type="HOGENOM" id="CLU_2408967_0_0_10"/>
<reference evidence="2 3" key="1">
    <citation type="journal article" date="2013" name="Appl. Environ. Microbiol.">
        <title>The genome of the alga-associated marine flavobacterium Formosa agariphila KMM 3901T reveals a broad potential for degradation of algal polysaccharides.</title>
        <authorList>
            <person name="Mann A.J."/>
            <person name="Hahnke R.L."/>
            <person name="Huang S."/>
            <person name="Werner J."/>
            <person name="Xing P."/>
            <person name="Barbeyron T."/>
            <person name="Huettel B."/>
            <person name="Stueber K."/>
            <person name="Reinhardt R."/>
            <person name="Harder J."/>
            <person name="Gloeckner F.O."/>
            <person name="Amann R.I."/>
            <person name="Teeling H."/>
        </authorList>
    </citation>
    <scope>NUCLEOTIDE SEQUENCE [LARGE SCALE GENOMIC DNA]</scope>
    <source>
        <strain evidence="3">DSM 15362 / KCTC 12365 / LMG 23005 / KMM 3901</strain>
    </source>
</reference>
<evidence type="ECO:0000313" key="2">
    <source>
        <dbReference type="EMBL" id="CDF78091.1"/>
    </source>
</evidence>
<dbReference type="EMBL" id="HG315671">
    <property type="protein sequence ID" value="CDF78091.1"/>
    <property type="molecule type" value="Genomic_DNA"/>
</dbReference>
<gene>
    <name evidence="2" type="ORF">BN863_3790</name>
</gene>
<dbReference type="PATRIC" id="fig|1347342.6.peg.383"/>
<proteinExistence type="predicted"/>
<dbReference type="Pfam" id="PF18739">
    <property type="entry name" value="HEPN_Apea"/>
    <property type="match status" value="1"/>
</dbReference>
<dbReference type="Proteomes" id="UP000016160">
    <property type="component" value="Chromosome"/>
</dbReference>
<keyword evidence="3" id="KW-1185">Reference proteome</keyword>